<protein>
    <submittedName>
        <fullName evidence="1">Uncharacterized protein</fullName>
    </submittedName>
</protein>
<gene>
    <name evidence="1" type="ORF">DES51_101157</name>
</gene>
<sequence>MKVKRMKKTKSAEKRFLFCVIDYKYLTYSAFNLPAFFHRIHLGIGLIQ</sequence>
<organism evidence="1 2">
    <name type="scientific">Dielma fastidiosa</name>
    <dbReference type="NCBI Taxonomy" id="1034346"/>
    <lineage>
        <taxon>Bacteria</taxon>
        <taxon>Bacillati</taxon>
        <taxon>Bacillota</taxon>
        <taxon>Erysipelotrichia</taxon>
        <taxon>Erysipelotrichales</taxon>
        <taxon>Erysipelotrichaceae</taxon>
        <taxon>Dielma</taxon>
    </lineage>
</organism>
<reference evidence="1 2" key="1">
    <citation type="submission" date="2018-05" db="EMBL/GenBank/DDBJ databases">
        <title>Genomic Encyclopedia of Type Strains, Phase IV (KMG-IV): sequencing the most valuable type-strain genomes for metagenomic binning, comparative biology and taxonomic classification.</title>
        <authorList>
            <person name="Goeker M."/>
        </authorList>
    </citation>
    <scope>NUCLEOTIDE SEQUENCE [LARGE SCALE GENOMIC DNA]</scope>
    <source>
        <strain evidence="1 2">JC118</strain>
    </source>
</reference>
<dbReference type="EMBL" id="QJKH01000001">
    <property type="protein sequence ID" value="PXX81548.1"/>
    <property type="molecule type" value="Genomic_DNA"/>
</dbReference>
<accession>A0A318KXD2</accession>
<name>A0A318KXD2_9FIRM</name>
<dbReference type="AlphaFoldDB" id="A0A318KXD2"/>
<keyword evidence="2" id="KW-1185">Reference proteome</keyword>
<dbReference type="Proteomes" id="UP000247612">
    <property type="component" value="Unassembled WGS sequence"/>
</dbReference>
<evidence type="ECO:0000313" key="1">
    <source>
        <dbReference type="EMBL" id="PXX81548.1"/>
    </source>
</evidence>
<evidence type="ECO:0000313" key="2">
    <source>
        <dbReference type="Proteomes" id="UP000247612"/>
    </source>
</evidence>
<proteinExistence type="predicted"/>
<comment type="caution">
    <text evidence="1">The sequence shown here is derived from an EMBL/GenBank/DDBJ whole genome shotgun (WGS) entry which is preliminary data.</text>
</comment>